<dbReference type="Gene3D" id="3.40.190.10">
    <property type="entry name" value="Periplasmic binding protein-like II"/>
    <property type="match status" value="1"/>
</dbReference>
<dbReference type="Proteomes" id="UP000575083">
    <property type="component" value="Unassembled WGS sequence"/>
</dbReference>
<evidence type="ECO:0000256" key="1">
    <source>
        <dbReference type="ARBA" id="ARBA00006987"/>
    </source>
</evidence>
<dbReference type="InterPro" id="IPR005064">
    <property type="entry name" value="BUG"/>
</dbReference>
<dbReference type="Pfam" id="PF03401">
    <property type="entry name" value="TctC"/>
    <property type="match status" value="1"/>
</dbReference>
<dbReference type="PIRSF" id="PIRSF017082">
    <property type="entry name" value="YflP"/>
    <property type="match status" value="1"/>
</dbReference>
<dbReference type="Gene3D" id="3.40.190.150">
    <property type="entry name" value="Bordetella uptake gene, domain 1"/>
    <property type="match status" value="1"/>
</dbReference>
<keyword evidence="3" id="KW-1185">Reference proteome</keyword>
<comment type="caution">
    <text evidence="2">The sequence shown here is derived from an EMBL/GenBank/DDBJ whole genome shotgun (WGS) entry which is preliminary data.</text>
</comment>
<accession>A0A7X0PC64</accession>
<organism evidence="2 3">
    <name type="scientific">Acidovorax soli</name>
    <dbReference type="NCBI Taxonomy" id="592050"/>
    <lineage>
        <taxon>Bacteria</taxon>
        <taxon>Pseudomonadati</taxon>
        <taxon>Pseudomonadota</taxon>
        <taxon>Betaproteobacteria</taxon>
        <taxon>Burkholderiales</taxon>
        <taxon>Comamonadaceae</taxon>
        <taxon>Acidovorax</taxon>
    </lineage>
</organism>
<comment type="similarity">
    <text evidence="1">Belongs to the UPF0065 (bug) family.</text>
</comment>
<dbReference type="RefSeq" id="WP_184856314.1">
    <property type="nucleotide sequence ID" value="NZ_JACHLK010000002.1"/>
</dbReference>
<dbReference type="InterPro" id="IPR006311">
    <property type="entry name" value="TAT_signal"/>
</dbReference>
<proteinExistence type="inferred from homology"/>
<dbReference type="EMBL" id="JACHLK010000002">
    <property type="protein sequence ID" value="MBB6558904.1"/>
    <property type="molecule type" value="Genomic_DNA"/>
</dbReference>
<evidence type="ECO:0000313" key="3">
    <source>
        <dbReference type="Proteomes" id="UP000575083"/>
    </source>
</evidence>
<dbReference type="PANTHER" id="PTHR42928">
    <property type="entry name" value="TRICARBOXYLATE-BINDING PROTEIN"/>
    <property type="match status" value="1"/>
</dbReference>
<keyword evidence="2" id="KW-0675">Receptor</keyword>
<dbReference type="InterPro" id="IPR042100">
    <property type="entry name" value="Bug_dom1"/>
</dbReference>
<evidence type="ECO:0000313" key="2">
    <source>
        <dbReference type="EMBL" id="MBB6558904.1"/>
    </source>
</evidence>
<dbReference type="AlphaFoldDB" id="A0A7X0PC64"/>
<dbReference type="SUPFAM" id="SSF53850">
    <property type="entry name" value="Periplasmic binding protein-like II"/>
    <property type="match status" value="1"/>
</dbReference>
<protein>
    <submittedName>
        <fullName evidence="2">Tripartite-type tricarboxylate transporter receptor subunit TctC</fullName>
    </submittedName>
</protein>
<dbReference type="PANTHER" id="PTHR42928:SF5">
    <property type="entry name" value="BLR1237 PROTEIN"/>
    <property type="match status" value="1"/>
</dbReference>
<gene>
    <name evidence="2" type="ORF">HNP48_001568</name>
</gene>
<sequence>MNAAIERRASSSGRRAALGALGAAALAGVLHARAQAQWPDGPIRLVTPTPPGVGIDPMARLYAEHLGKRIGAPVVVENRPGAGGMLGTDVVAKAPANGQTLLMTVGATFTTTPFLFPKLPYNPQKDLVPIAQLYGGGSFLLARPGFAAGSVKELIAMAKARPRMVNYASHGPGSTSHMFTEQMQNVAGIELQHVPYKGSFITDLLAGVVDIGFEPPSSAIAHMRAGKVRVLAYTGPVRSKIAPEVPTLAETLPGLEFSTWVGVWGPSGLPDALVARLHGLFRAVTAEPALAQMLYDTSTEPMATPQAQIAAVVDREARATVQLIKSNNIRLD</sequence>
<reference evidence="2 3" key="1">
    <citation type="submission" date="2020-08" db="EMBL/GenBank/DDBJ databases">
        <title>Functional genomics of gut bacteria from endangered species of beetles.</title>
        <authorList>
            <person name="Carlos-Shanley C."/>
        </authorList>
    </citation>
    <scope>NUCLEOTIDE SEQUENCE [LARGE SCALE GENOMIC DNA]</scope>
    <source>
        <strain evidence="2 3">S00198</strain>
    </source>
</reference>
<dbReference type="PROSITE" id="PS51318">
    <property type="entry name" value="TAT"/>
    <property type="match status" value="1"/>
</dbReference>
<name>A0A7X0PC64_9BURK</name>